<name>A0A3G6N003_9FLAO</name>
<protein>
    <recommendedName>
        <fullName evidence="3">XRE family transcriptional regulator</fullName>
    </recommendedName>
</protein>
<organism evidence="1 2">
    <name type="scientific">Chryseobacterium indoltheticum</name>
    <dbReference type="NCBI Taxonomy" id="254"/>
    <lineage>
        <taxon>Bacteria</taxon>
        <taxon>Pseudomonadati</taxon>
        <taxon>Bacteroidota</taxon>
        <taxon>Flavobacteriia</taxon>
        <taxon>Flavobacteriales</taxon>
        <taxon>Weeksellaceae</taxon>
        <taxon>Chryseobacterium group</taxon>
        <taxon>Chryseobacterium</taxon>
    </lineage>
</organism>
<accession>A0A3G6N003</accession>
<dbReference type="EMBL" id="CP033928">
    <property type="protein sequence ID" value="AZA60827.1"/>
    <property type="molecule type" value="Genomic_DNA"/>
</dbReference>
<dbReference type="Proteomes" id="UP000269076">
    <property type="component" value="Chromosome"/>
</dbReference>
<evidence type="ECO:0008006" key="3">
    <source>
        <dbReference type="Google" id="ProtNLM"/>
    </source>
</evidence>
<gene>
    <name evidence="1" type="ORF">EG340_07125</name>
</gene>
<proteinExistence type="predicted"/>
<evidence type="ECO:0000313" key="2">
    <source>
        <dbReference type="Proteomes" id="UP000269076"/>
    </source>
</evidence>
<sequence length="146" mass="17147">MNSKERLEQILLHLKLSANKLSKEIGHSSNVKLHHVKSGRNEISEEIAKDIEKYFPEFNYEWIVTGKGQMLKNNNTINSGEFSNLTIDEKLEFLHTQNLELQDKLRLSHLINRTYLRSIAKHLNIKKEEFKDLQEMEDDIKKISSN</sequence>
<reference evidence="1 2" key="1">
    <citation type="submission" date="2018-11" db="EMBL/GenBank/DDBJ databases">
        <title>Proposal to divide the Flavobacteriaceae and reorganize its genera based on Amino Acid Identity values calculated from whole genome sequences.</title>
        <authorList>
            <person name="Nicholson A.C."/>
            <person name="Gulvik C.A."/>
            <person name="Whitney A.M."/>
            <person name="Humrighouse B.W."/>
            <person name="Bell M."/>
            <person name="Holmes B."/>
            <person name="Steigerwalt A."/>
            <person name="Villarma A."/>
            <person name="Sheth M."/>
            <person name="Batra D."/>
            <person name="Pryor J."/>
            <person name="Bernardet J.-F."/>
            <person name="Hugo C."/>
            <person name="Kampfer P."/>
            <person name="Newman J."/>
            <person name="Mcquiston J.R."/>
        </authorList>
    </citation>
    <scope>NUCLEOTIDE SEQUENCE [LARGE SCALE GENOMIC DNA]</scope>
    <source>
        <strain evidence="1 2">G0211</strain>
    </source>
</reference>
<dbReference type="AlphaFoldDB" id="A0A3G6N003"/>
<dbReference type="RefSeq" id="WP_123885759.1">
    <property type="nucleotide sequence ID" value="NZ_CP033928.1"/>
</dbReference>
<evidence type="ECO:0000313" key="1">
    <source>
        <dbReference type="EMBL" id="AZA60827.1"/>
    </source>
</evidence>